<keyword evidence="3" id="KW-0804">Transcription</keyword>
<keyword evidence="2" id="KW-0805">Transcription regulation</keyword>
<evidence type="ECO:0000256" key="5">
    <source>
        <dbReference type="PROSITE-ProRule" id="PRU01191"/>
    </source>
</evidence>
<comment type="similarity">
    <text evidence="5">Belongs to the GRAS family.</text>
</comment>
<reference evidence="6" key="1">
    <citation type="submission" date="2019-03" db="EMBL/GenBank/DDBJ databases">
        <authorList>
            <person name="Mank J."/>
            <person name="Almeida P."/>
        </authorList>
    </citation>
    <scope>NUCLEOTIDE SEQUENCE</scope>
    <source>
        <strain evidence="6">78183</strain>
    </source>
</reference>
<dbReference type="InterPro" id="IPR005202">
    <property type="entry name" value="TF_GRAS"/>
</dbReference>
<dbReference type="PROSITE" id="PS50985">
    <property type="entry name" value="GRAS"/>
    <property type="match status" value="1"/>
</dbReference>
<comment type="caution">
    <text evidence="5">Lacks conserved residue(s) required for the propagation of feature annotation.</text>
</comment>
<evidence type="ECO:0000256" key="2">
    <source>
        <dbReference type="ARBA" id="ARBA00023015"/>
    </source>
</evidence>
<gene>
    <name evidence="6" type="ORF">SVIM_LOCUS259158</name>
</gene>
<dbReference type="GO" id="GO:0005634">
    <property type="term" value="C:nucleus"/>
    <property type="evidence" value="ECO:0007669"/>
    <property type="project" value="UniProtKB-SubCell"/>
</dbReference>
<accession>A0A6N2LMB0</accession>
<evidence type="ECO:0000256" key="3">
    <source>
        <dbReference type="ARBA" id="ARBA00023163"/>
    </source>
</evidence>
<dbReference type="Pfam" id="PF03514">
    <property type="entry name" value="GRAS"/>
    <property type="match status" value="1"/>
</dbReference>
<organism evidence="6">
    <name type="scientific">Salix viminalis</name>
    <name type="common">Common osier</name>
    <name type="synonym">Basket willow</name>
    <dbReference type="NCBI Taxonomy" id="40686"/>
    <lineage>
        <taxon>Eukaryota</taxon>
        <taxon>Viridiplantae</taxon>
        <taxon>Streptophyta</taxon>
        <taxon>Embryophyta</taxon>
        <taxon>Tracheophyta</taxon>
        <taxon>Spermatophyta</taxon>
        <taxon>Magnoliopsida</taxon>
        <taxon>eudicotyledons</taxon>
        <taxon>Gunneridae</taxon>
        <taxon>Pentapetalae</taxon>
        <taxon>rosids</taxon>
        <taxon>fabids</taxon>
        <taxon>Malpighiales</taxon>
        <taxon>Salicaceae</taxon>
        <taxon>Saliceae</taxon>
        <taxon>Salix</taxon>
    </lineage>
</organism>
<feature type="region of interest" description="SAW" evidence="5">
    <location>
        <begin position="130"/>
        <end position="167"/>
    </location>
</feature>
<proteinExistence type="inferred from homology"/>
<name>A0A6N2LMB0_SALVM</name>
<evidence type="ECO:0000313" key="6">
    <source>
        <dbReference type="EMBL" id="VFU42726.1"/>
    </source>
</evidence>
<protein>
    <submittedName>
        <fullName evidence="6">Uncharacterized protein</fullName>
    </submittedName>
</protein>
<sequence>MSRLVSLMKGVRNLVFEFQGLLRGSKLTNLRVKKNETVAVNSIFHLNTLKDSLKISDTLKLIHSLNPSIVVLVEQEGSRSSRSFLSRFLECLHYFAAMFDSLDDFLPLESLERFSVKKNHLHKEIKSILNYYKYDTNCPRYDKMETWKGRIEGHGFGGMRLSSKSLI</sequence>
<comment type="subcellular location">
    <subcellularLocation>
        <location evidence="1">Nucleus</location>
    </subcellularLocation>
</comment>
<keyword evidence="4" id="KW-0539">Nucleus</keyword>
<evidence type="ECO:0000256" key="1">
    <source>
        <dbReference type="ARBA" id="ARBA00004123"/>
    </source>
</evidence>
<evidence type="ECO:0000256" key="4">
    <source>
        <dbReference type="ARBA" id="ARBA00023242"/>
    </source>
</evidence>
<dbReference type="PANTHER" id="PTHR31636">
    <property type="entry name" value="OSJNBA0084A10.13 PROTEIN-RELATED"/>
    <property type="match status" value="1"/>
</dbReference>
<dbReference type="EMBL" id="CAADRP010001585">
    <property type="protein sequence ID" value="VFU42726.1"/>
    <property type="molecule type" value="Genomic_DNA"/>
</dbReference>
<dbReference type="AlphaFoldDB" id="A0A6N2LMB0"/>